<dbReference type="InterPro" id="IPR001647">
    <property type="entry name" value="HTH_TetR"/>
</dbReference>
<dbReference type="AlphaFoldDB" id="A0A1W0AV48"/>
<evidence type="ECO:0000256" key="3">
    <source>
        <dbReference type="ARBA" id="ARBA00023163"/>
    </source>
</evidence>
<evidence type="ECO:0000256" key="4">
    <source>
        <dbReference type="PROSITE-ProRule" id="PRU00335"/>
    </source>
</evidence>
<comment type="caution">
    <text evidence="6">The sequence shown here is derived from an EMBL/GenBank/DDBJ whole genome shotgun (WGS) entry which is preliminary data.</text>
</comment>
<dbReference type="InterPro" id="IPR009057">
    <property type="entry name" value="Homeodomain-like_sf"/>
</dbReference>
<dbReference type="GO" id="GO:0000976">
    <property type="term" value="F:transcription cis-regulatory region binding"/>
    <property type="evidence" value="ECO:0007669"/>
    <property type="project" value="TreeGrafter"/>
</dbReference>
<proteinExistence type="predicted"/>
<reference evidence="6 7" key="1">
    <citation type="journal article" date="2016" name="Antonie Van Leeuwenhoek">
        <title>Nocardia donostiensis sp. nov., isolated from human respiratory specimens.</title>
        <authorList>
            <person name="Ercibengoa M."/>
            <person name="Bell M."/>
            <person name="Marimon J.M."/>
            <person name="Humrighouse B."/>
            <person name="Klenk H.P."/>
            <person name="Potter G."/>
            <person name="Perez-Trallero E."/>
        </authorList>
    </citation>
    <scope>NUCLEOTIDE SEQUENCE [LARGE SCALE GENOMIC DNA]</scope>
    <source>
        <strain evidence="6 7">X1655</strain>
    </source>
</reference>
<dbReference type="OrthoDB" id="5242485at2"/>
<dbReference type="Pfam" id="PF00440">
    <property type="entry name" value="TetR_N"/>
    <property type="match status" value="1"/>
</dbReference>
<dbReference type="SUPFAM" id="SSF46689">
    <property type="entry name" value="Homeodomain-like"/>
    <property type="match status" value="1"/>
</dbReference>
<dbReference type="RefSeq" id="WP_077116139.1">
    <property type="nucleotide sequence ID" value="NZ_LOKT01000010.1"/>
</dbReference>
<name>A0A1W0AV48_9NOCA</name>
<protein>
    <submittedName>
        <fullName evidence="6">TetR family transcriptional regulator</fullName>
    </submittedName>
</protein>
<dbReference type="PANTHER" id="PTHR30055:SF234">
    <property type="entry name" value="HTH-TYPE TRANSCRIPTIONAL REGULATOR BETI"/>
    <property type="match status" value="1"/>
</dbReference>
<keyword evidence="7" id="KW-1185">Reference proteome</keyword>
<feature type="DNA-binding region" description="H-T-H motif" evidence="4">
    <location>
        <begin position="48"/>
        <end position="67"/>
    </location>
</feature>
<dbReference type="Gene3D" id="1.10.357.10">
    <property type="entry name" value="Tetracycline Repressor, domain 2"/>
    <property type="match status" value="1"/>
</dbReference>
<dbReference type="GO" id="GO:0003700">
    <property type="term" value="F:DNA-binding transcription factor activity"/>
    <property type="evidence" value="ECO:0007669"/>
    <property type="project" value="TreeGrafter"/>
</dbReference>
<keyword evidence="3" id="KW-0804">Transcription</keyword>
<dbReference type="PANTHER" id="PTHR30055">
    <property type="entry name" value="HTH-TYPE TRANSCRIPTIONAL REGULATOR RUTR"/>
    <property type="match status" value="1"/>
</dbReference>
<organism evidence="6 7">
    <name type="scientific">Nocardia donostiensis</name>
    <dbReference type="NCBI Taxonomy" id="1538463"/>
    <lineage>
        <taxon>Bacteria</taxon>
        <taxon>Bacillati</taxon>
        <taxon>Actinomycetota</taxon>
        <taxon>Actinomycetes</taxon>
        <taxon>Mycobacteriales</taxon>
        <taxon>Nocardiaceae</taxon>
        <taxon>Nocardia</taxon>
    </lineage>
</organism>
<dbReference type="Proteomes" id="UP000188836">
    <property type="component" value="Unassembled WGS sequence"/>
</dbReference>
<keyword evidence="2 4" id="KW-0238">DNA-binding</keyword>
<dbReference type="EMBL" id="MUMY01000006">
    <property type="protein sequence ID" value="ONM49123.1"/>
    <property type="molecule type" value="Genomic_DNA"/>
</dbReference>
<evidence type="ECO:0000313" key="7">
    <source>
        <dbReference type="Proteomes" id="UP000188836"/>
    </source>
</evidence>
<accession>A0A1W0AV48</accession>
<keyword evidence="1" id="KW-0805">Transcription regulation</keyword>
<evidence type="ECO:0000256" key="1">
    <source>
        <dbReference type="ARBA" id="ARBA00023015"/>
    </source>
</evidence>
<dbReference type="PROSITE" id="PS50977">
    <property type="entry name" value="HTH_TETR_2"/>
    <property type="match status" value="1"/>
</dbReference>
<dbReference type="STRING" id="1538463.B0T36_16540"/>
<evidence type="ECO:0000256" key="2">
    <source>
        <dbReference type="ARBA" id="ARBA00023125"/>
    </source>
</evidence>
<gene>
    <name evidence="6" type="ORF">B0T46_09370</name>
</gene>
<dbReference type="PRINTS" id="PR00455">
    <property type="entry name" value="HTHTETR"/>
</dbReference>
<dbReference type="InterPro" id="IPR050109">
    <property type="entry name" value="HTH-type_TetR-like_transc_reg"/>
</dbReference>
<evidence type="ECO:0000313" key="6">
    <source>
        <dbReference type="EMBL" id="ONM49123.1"/>
    </source>
</evidence>
<dbReference type="Gene3D" id="1.10.10.60">
    <property type="entry name" value="Homeodomain-like"/>
    <property type="match status" value="1"/>
</dbReference>
<sequence length="219" mass="23707">MSEPPTSIRRLPRGRHGLPREQVIASQRERILSSMAAAMAENGYMRTSVAAILERAGVSRETFYEQFRSKEDCFAAGYERAVQQLLACLEEAGAGGDEVDAGTRISRIFDAYLSYLADDPASARLFLVEVFAVGSAAIARRIELQKLFVDLIAGTLGARTEAQVFACQALAAAMSSMVTGRIADGDIEGLRALHAPLLDLVHRGGDLYGDRIVVTENGR</sequence>
<evidence type="ECO:0000259" key="5">
    <source>
        <dbReference type="PROSITE" id="PS50977"/>
    </source>
</evidence>
<feature type="domain" description="HTH tetR-type" evidence="5">
    <location>
        <begin position="25"/>
        <end position="85"/>
    </location>
</feature>